<proteinExistence type="predicted"/>
<keyword evidence="2" id="KW-0732">Signal</keyword>
<evidence type="ECO:0008006" key="5">
    <source>
        <dbReference type="Google" id="ProtNLM"/>
    </source>
</evidence>
<dbReference type="InterPro" id="IPR002200">
    <property type="entry name" value="Elicitin"/>
</dbReference>
<organism evidence="3 4">
    <name type="scientific">Phytophthora infestans</name>
    <name type="common">Potato late blight agent</name>
    <name type="synonym">Botrytis infestans</name>
    <dbReference type="NCBI Taxonomy" id="4787"/>
    <lineage>
        <taxon>Eukaryota</taxon>
        <taxon>Sar</taxon>
        <taxon>Stramenopiles</taxon>
        <taxon>Oomycota</taxon>
        <taxon>Peronosporomycetes</taxon>
        <taxon>Peronosporales</taxon>
        <taxon>Peronosporaceae</taxon>
        <taxon>Phytophthora</taxon>
    </lineage>
</organism>
<evidence type="ECO:0000313" key="4">
    <source>
        <dbReference type="Proteomes" id="UP000602510"/>
    </source>
</evidence>
<dbReference type="GO" id="GO:0005576">
    <property type="term" value="C:extracellular region"/>
    <property type="evidence" value="ECO:0007669"/>
    <property type="project" value="InterPro"/>
</dbReference>
<evidence type="ECO:0000313" key="3">
    <source>
        <dbReference type="EMBL" id="KAF4038185.1"/>
    </source>
</evidence>
<dbReference type="EMBL" id="WSZM01000211">
    <property type="protein sequence ID" value="KAF4038185.1"/>
    <property type="molecule type" value="Genomic_DNA"/>
</dbReference>
<dbReference type="SMART" id="SM01187">
    <property type="entry name" value="Elicitin"/>
    <property type="match status" value="1"/>
</dbReference>
<comment type="caution">
    <text evidence="3">The sequence shown here is derived from an EMBL/GenBank/DDBJ whole genome shotgun (WGS) entry which is preliminary data.</text>
</comment>
<dbReference type="Proteomes" id="UP000602510">
    <property type="component" value="Unassembled WGS sequence"/>
</dbReference>
<feature type="region of interest" description="Disordered" evidence="1">
    <location>
        <begin position="100"/>
        <end position="144"/>
    </location>
</feature>
<gene>
    <name evidence="3" type="ORF">GN244_ATG09705</name>
</gene>
<protein>
    <recommendedName>
        <fullName evidence="5">Elicitin-like protein</fullName>
    </recommendedName>
</protein>
<sequence>MKISLLFLSVAVVATLVSADECSMDDGTSACPDVAAAHDATSKDYCTPDCVDFMSSMLDELPDCSTEGVNIKAGIQAAIDYCETGTADTSDVLTPCQGSTATAGSSSLRSGSSSGGSTSTIPDSTSSDKVTASTIPPASGSSTASSIGITISSVVFAIVAFISAAGL</sequence>
<feature type="chain" id="PRO_5033029152" description="Elicitin-like protein" evidence="2">
    <location>
        <begin position="20"/>
        <end position="167"/>
    </location>
</feature>
<dbReference type="AlphaFoldDB" id="A0A833T6F3"/>
<evidence type="ECO:0000256" key="1">
    <source>
        <dbReference type="SAM" id="MobiDB-lite"/>
    </source>
</evidence>
<evidence type="ECO:0000256" key="2">
    <source>
        <dbReference type="SAM" id="SignalP"/>
    </source>
</evidence>
<reference evidence="3" key="1">
    <citation type="submission" date="2020-04" db="EMBL/GenBank/DDBJ databases">
        <title>Hybrid Assembly of Korean Phytophthora infestans isolates.</title>
        <authorList>
            <person name="Prokchorchik M."/>
            <person name="Lee Y."/>
            <person name="Seo J."/>
            <person name="Cho J.-H."/>
            <person name="Park Y.-E."/>
            <person name="Jang D.-C."/>
            <person name="Im J.-S."/>
            <person name="Choi J.-G."/>
            <person name="Park H.-J."/>
            <person name="Lee G.-B."/>
            <person name="Lee Y.-G."/>
            <person name="Hong S.-Y."/>
            <person name="Cho K."/>
            <person name="Sohn K.H."/>
        </authorList>
    </citation>
    <scope>NUCLEOTIDE SEQUENCE</scope>
    <source>
        <strain evidence="3">KR_1_A1</strain>
    </source>
</reference>
<feature type="signal peptide" evidence="2">
    <location>
        <begin position="1"/>
        <end position="19"/>
    </location>
</feature>
<accession>A0A833T6F3</accession>
<name>A0A833T6F3_PHYIN</name>
<keyword evidence="4" id="KW-1185">Reference proteome</keyword>